<evidence type="ECO:0000313" key="3">
    <source>
        <dbReference type="Proteomes" id="UP000789759"/>
    </source>
</evidence>
<gene>
    <name evidence="2" type="ORF">CPELLU_LOCUS15498</name>
</gene>
<proteinExistence type="predicted"/>
<dbReference type="GO" id="GO:1990404">
    <property type="term" value="F:NAD+-protein mono-ADP-ribosyltransferase activity"/>
    <property type="evidence" value="ECO:0007669"/>
    <property type="project" value="TreeGrafter"/>
</dbReference>
<dbReference type="PANTHER" id="PTHR45740">
    <property type="entry name" value="POLY [ADP-RIBOSE] POLYMERASE"/>
    <property type="match status" value="1"/>
</dbReference>
<feature type="domain" description="PARP catalytic" evidence="1">
    <location>
        <begin position="100"/>
        <end position="273"/>
    </location>
</feature>
<dbReference type="GO" id="GO:0003950">
    <property type="term" value="F:NAD+ poly-ADP-ribosyltransferase activity"/>
    <property type="evidence" value="ECO:0007669"/>
    <property type="project" value="InterPro"/>
</dbReference>
<name>A0A9N9J677_9GLOM</name>
<dbReference type="Gene3D" id="3.90.228.10">
    <property type="match status" value="1"/>
</dbReference>
<protein>
    <submittedName>
        <fullName evidence="2">4887_t:CDS:1</fullName>
    </submittedName>
</protein>
<evidence type="ECO:0000313" key="2">
    <source>
        <dbReference type="EMBL" id="CAG8764310.1"/>
    </source>
</evidence>
<accession>A0A9N9J677</accession>
<evidence type="ECO:0000259" key="1">
    <source>
        <dbReference type="Pfam" id="PF00644"/>
    </source>
</evidence>
<dbReference type="OrthoDB" id="9514740at2759"/>
<dbReference type="SUPFAM" id="SSF56399">
    <property type="entry name" value="ADP-ribosylation"/>
    <property type="match status" value="1"/>
</dbReference>
<keyword evidence="3" id="KW-1185">Reference proteome</keyword>
<sequence>MGISDERWYKSGHYKFSRDKVLHAKRCVDLDNKVIKRFKISKVYSGVILLNGTYYNVIYGKATSQIGEARPGSLVWTIYNHSLPQLLLIKSKRFLFITNERYKSIENQFLSSWKHQNKLIPQIFKIFKIKNGNLEDRYNIKRTLVERNRNLANKPFNGRRMTAGNEQKRFHGTSVVCKIGETGKLCSSNKCAVCCIIKNGYKIFETNKNFQRFGKGLYFSSTSSKSDDYIKNNSGSSYKVMLLNKVIVGNAYKLATNCTGLLHPPQGYDSVIGIPGGNLNYDEVVLYHEDSCLPRYLIVYR</sequence>
<reference evidence="2" key="1">
    <citation type="submission" date="2021-06" db="EMBL/GenBank/DDBJ databases">
        <authorList>
            <person name="Kallberg Y."/>
            <person name="Tangrot J."/>
            <person name="Rosling A."/>
        </authorList>
    </citation>
    <scope>NUCLEOTIDE SEQUENCE</scope>
    <source>
        <strain evidence="2">FL966</strain>
    </source>
</reference>
<dbReference type="Pfam" id="PF00644">
    <property type="entry name" value="PARP"/>
    <property type="match status" value="1"/>
</dbReference>
<dbReference type="PANTHER" id="PTHR45740:SF2">
    <property type="entry name" value="POLY [ADP-RIBOSE] POLYMERASE"/>
    <property type="match status" value="1"/>
</dbReference>
<dbReference type="InterPro" id="IPR051712">
    <property type="entry name" value="ARTD-AVP"/>
</dbReference>
<dbReference type="EMBL" id="CAJVQA010020552">
    <property type="protein sequence ID" value="CAG8764310.1"/>
    <property type="molecule type" value="Genomic_DNA"/>
</dbReference>
<dbReference type="Proteomes" id="UP000789759">
    <property type="component" value="Unassembled WGS sequence"/>
</dbReference>
<comment type="caution">
    <text evidence="2">The sequence shown here is derived from an EMBL/GenBank/DDBJ whole genome shotgun (WGS) entry which is preliminary data.</text>
</comment>
<dbReference type="GO" id="GO:0005634">
    <property type="term" value="C:nucleus"/>
    <property type="evidence" value="ECO:0007669"/>
    <property type="project" value="TreeGrafter"/>
</dbReference>
<dbReference type="AlphaFoldDB" id="A0A9N9J677"/>
<organism evidence="2 3">
    <name type="scientific">Cetraspora pellucida</name>
    <dbReference type="NCBI Taxonomy" id="1433469"/>
    <lineage>
        <taxon>Eukaryota</taxon>
        <taxon>Fungi</taxon>
        <taxon>Fungi incertae sedis</taxon>
        <taxon>Mucoromycota</taxon>
        <taxon>Glomeromycotina</taxon>
        <taxon>Glomeromycetes</taxon>
        <taxon>Diversisporales</taxon>
        <taxon>Gigasporaceae</taxon>
        <taxon>Cetraspora</taxon>
    </lineage>
</organism>
<dbReference type="InterPro" id="IPR012317">
    <property type="entry name" value="Poly(ADP-ribose)pol_cat_dom"/>
</dbReference>